<evidence type="ECO:0000259" key="1">
    <source>
        <dbReference type="Pfam" id="PF00535"/>
    </source>
</evidence>
<accession>A0A4R0NAJ3</accession>
<gene>
    <name evidence="2" type="ORF">EZ444_10485</name>
</gene>
<dbReference type="EMBL" id="SJSM01000004">
    <property type="protein sequence ID" value="TCC97268.1"/>
    <property type="molecule type" value="Genomic_DNA"/>
</dbReference>
<dbReference type="SUPFAM" id="SSF53448">
    <property type="entry name" value="Nucleotide-diphospho-sugar transferases"/>
    <property type="match status" value="1"/>
</dbReference>
<dbReference type="Gene3D" id="3.90.550.10">
    <property type="entry name" value="Spore Coat Polysaccharide Biosynthesis Protein SpsA, Chain A"/>
    <property type="match status" value="1"/>
</dbReference>
<dbReference type="InterPro" id="IPR001173">
    <property type="entry name" value="Glyco_trans_2-like"/>
</dbReference>
<name>A0A4R0NAJ3_9SPHI</name>
<dbReference type="InterPro" id="IPR050834">
    <property type="entry name" value="Glycosyltransf_2"/>
</dbReference>
<proteinExistence type="predicted"/>
<dbReference type="AlphaFoldDB" id="A0A4R0NAJ3"/>
<dbReference type="InterPro" id="IPR029044">
    <property type="entry name" value="Nucleotide-diphossugar_trans"/>
</dbReference>
<dbReference type="Pfam" id="PF00535">
    <property type="entry name" value="Glycos_transf_2"/>
    <property type="match status" value="1"/>
</dbReference>
<dbReference type="Proteomes" id="UP000291117">
    <property type="component" value="Unassembled WGS sequence"/>
</dbReference>
<organism evidence="2 3">
    <name type="scientific">Pedobacter hiemivivus</name>
    <dbReference type="NCBI Taxonomy" id="2530454"/>
    <lineage>
        <taxon>Bacteria</taxon>
        <taxon>Pseudomonadati</taxon>
        <taxon>Bacteroidota</taxon>
        <taxon>Sphingobacteriia</taxon>
        <taxon>Sphingobacteriales</taxon>
        <taxon>Sphingobacteriaceae</taxon>
        <taxon>Pedobacter</taxon>
    </lineage>
</organism>
<dbReference type="GO" id="GO:0016740">
    <property type="term" value="F:transferase activity"/>
    <property type="evidence" value="ECO:0007669"/>
    <property type="project" value="UniProtKB-KW"/>
</dbReference>
<feature type="domain" description="Glycosyltransferase 2-like" evidence="1">
    <location>
        <begin position="8"/>
        <end position="135"/>
    </location>
</feature>
<evidence type="ECO:0000313" key="3">
    <source>
        <dbReference type="Proteomes" id="UP000291117"/>
    </source>
</evidence>
<sequence>MDIQKLVTIIIPTYNRATKISDAIQSALNQTYQHTQIIVIDDGSTDNTVEILKKYPEIEYYYKENGGQASARNLGLKNAKGSIIASLDSDDIWYPDFLTKCVEKLESEQLDFVFANWNQETREGNNWDFLINDPFLKPYFKKKIGHWVNLEYRETRDLYIKACPSPSSSVVMRKSSIISGWDEKIKIGDDWCMYLDMILSKECHIAFTLEKLWNKRIDDINIYDGRKWSEVLEFLYVADLKRKMARFNHLLTKIELKLLQERYMASLVELSKHNLVRRFKVLTSFNLLGESLAMNIPFTLKTIPSVLLKSLQNKIKS</sequence>
<dbReference type="PANTHER" id="PTHR43685">
    <property type="entry name" value="GLYCOSYLTRANSFERASE"/>
    <property type="match status" value="1"/>
</dbReference>
<dbReference type="RefSeq" id="WP_131608680.1">
    <property type="nucleotide sequence ID" value="NZ_SJSM01000004.1"/>
</dbReference>
<reference evidence="2 3" key="1">
    <citation type="submission" date="2019-02" db="EMBL/GenBank/DDBJ databases">
        <title>Pedobacter sp. RP-3-8 sp. nov., isolated from Arctic soil.</title>
        <authorList>
            <person name="Dahal R.H."/>
        </authorList>
    </citation>
    <scope>NUCLEOTIDE SEQUENCE [LARGE SCALE GENOMIC DNA]</scope>
    <source>
        <strain evidence="2 3">RP-3-8</strain>
    </source>
</reference>
<evidence type="ECO:0000313" key="2">
    <source>
        <dbReference type="EMBL" id="TCC97268.1"/>
    </source>
</evidence>
<dbReference type="OrthoDB" id="9770457at2"/>
<dbReference type="PANTHER" id="PTHR43685:SF2">
    <property type="entry name" value="GLYCOSYLTRANSFERASE 2-LIKE DOMAIN-CONTAINING PROTEIN"/>
    <property type="match status" value="1"/>
</dbReference>
<keyword evidence="2" id="KW-0808">Transferase</keyword>
<protein>
    <submittedName>
        <fullName evidence="2">Glycosyltransferase family 2 protein</fullName>
    </submittedName>
</protein>
<keyword evidence="3" id="KW-1185">Reference proteome</keyword>
<dbReference type="CDD" id="cd00761">
    <property type="entry name" value="Glyco_tranf_GTA_type"/>
    <property type="match status" value="1"/>
</dbReference>
<comment type="caution">
    <text evidence="2">The sequence shown here is derived from an EMBL/GenBank/DDBJ whole genome shotgun (WGS) entry which is preliminary data.</text>
</comment>